<keyword evidence="2 14" id="KW-0963">Cytoplasm</keyword>
<dbReference type="PIRSF" id="PIRSF000857">
    <property type="entry name" value="PAPS_reductase"/>
    <property type="match status" value="1"/>
</dbReference>
<comment type="subcellular location">
    <subcellularLocation>
        <location evidence="14">Cytoplasm</location>
    </subcellularLocation>
</comment>
<evidence type="ECO:0000256" key="14">
    <source>
        <dbReference type="HAMAP-Rule" id="MF_00063"/>
    </source>
</evidence>
<evidence type="ECO:0000256" key="7">
    <source>
        <dbReference type="ARBA" id="ARBA00024298"/>
    </source>
</evidence>
<evidence type="ECO:0000256" key="4">
    <source>
        <dbReference type="ARBA" id="ARBA00023002"/>
    </source>
</evidence>
<organism evidence="16 17">
    <name type="scientific">Limnobacter parvus</name>
    <dbReference type="NCBI Taxonomy" id="2939690"/>
    <lineage>
        <taxon>Bacteria</taxon>
        <taxon>Pseudomonadati</taxon>
        <taxon>Pseudomonadota</taxon>
        <taxon>Betaproteobacteria</taxon>
        <taxon>Burkholderiales</taxon>
        <taxon>Burkholderiaceae</taxon>
        <taxon>Limnobacter</taxon>
    </lineage>
</organism>
<comment type="function">
    <text evidence="7 14">Catalyzes the formation of sulfite from adenosine 5'-phosphosulfate (APS) using thioredoxin as an electron donor.</text>
</comment>
<dbReference type="Gene3D" id="3.40.50.620">
    <property type="entry name" value="HUPs"/>
    <property type="match status" value="1"/>
</dbReference>
<dbReference type="PANTHER" id="PTHR46482">
    <property type="entry name" value="5'-ADENYLYLSULFATE REDUCTASE 3, CHLOROPLASTIC"/>
    <property type="match status" value="1"/>
</dbReference>
<protein>
    <recommendedName>
        <fullName evidence="10 14">Adenosine 5'-phosphosulfate reductase</fullName>
        <shortName evidence="14">APS reductase</shortName>
        <ecNumber evidence="9 14">1.8.4.10</ecNumber>
    </recommendedName>
    <alternativeName>
        <fullName evidence="12 14">5'-adenylylsulfate reductase</fullName>
    </alternativeName>
    <alternativeName>
        <fullName evidence="11 14">Thioredoxin-dependent 5'-adenylylsulfate reductase</fullName>
    </alternativeName>
</protein>
<evidence type="ECO:0000256" key="5">
    <source>
        <dbReference type="ARBA" id="ARBA00023004"/>
    </source>
</evidence>
<accession>A0ABT1XG34</accession>
<dbReference type="Pfam" id="PF01507">
    <property type="entry name" value="PAPS_reduct"/>
    <property type="match status" value="1"/>
</dbReference>
<dbReference type="InterPro" id="IPR004511">
    <property type="entry name" value="PAPS/APS_Rdtase"/>
</dbReference>
<evidence type="ECO:0000256" key="1">
    <source>
        <dbReference type="ARBA" id="ARBA00009732"/>
    </source>
</evidence>
<evidence type="ECO:0000256" key="8">
    <source>
        <dbReference type="ARBA" id="ARBA00024327"/>
    </source>
</evidence>
<dbReference type="InterPro" id="IPR014729">
    <property type="entry name" value="Rossmann-like_a/b/a_fold"/>
</dbReference>
<evidence type="ECO:0000256" key="13">
    <source>
        <dbReference type="ARBA" id="ARBA00048441"/>
    </source>
</evidence>
<keyword evidence="6 14" id="KW-0411">Iron-sulfur</keyword>
<keyword evidence="17" id="KW-1185">Reference proteome</keyword>
<dbReference type="EMBL" id="JANKHG010000016">
    <property type="protein sequence ID" value="MCR2746245.1"/>
    <property type="molecule type" value="Genomic_DNA"/>
</dbReference>
<dbReference type="InterPro" id="IPR011798">
    <property type="entry name" value="APS_reductase"/>
</dbReference>
<comment type="caution">
    <text evidence="16">The sequence shown here is derived from an EMBL/GenBank/DDBJ whole genome shotgun (WGS) entry which is preliminary data.</text>
</comment>
<dbReference type="RefSeq" id="WP_257511487.1">
    <property type="nucleotide sequence ID" value="NZ_JANKHG010000016.1"/>
</dbReference>
<evidence type="ECO:0000256" key="9">
    <source>
        <dbReference type="ARBA" id="ARBA00024386"/>
    </source>
</evidence>
<dbReference type="HAMAP" id="MF_00063">
    <property type="entry name" value="CysH"/>
    <property type="match status" value="1"/>
</dbReference>
<comment type="similarity">
    <text evidence="1 14">Belongs to the PAPS reductase family. CysH subfamily.</text>
</comment>
<feature type="binding site" evidence="14">
    <location>
        <position position="148"/>
    </location>
    <ligand>
        <name>[4Fe-4S] cluster</name>
        <dbReference type="ChEBI" id="CHEBI:49883"/>
    </ligand>
</feature>
<dbReference type="SUPFAM" id="SSF52402">
    <property type="entry name" value="Adenine nucleotide alpha hydrolases-like"/>
    <property type="match status" value="1"/>
</dbReference>
<dbReference type="NCBIfam" id="TIGR02055">
    <property type="entry name" value="APS_reductase"/>
    <property type="match status" value="1"/>
</dbReference>
<dbReference type="NCBIfam" id="NF002537">
    <property type="entry name" value="PRK02090.1"/>
    <property type="match status" value="1"/>
</dbReference>
<evidence type="ECO:0000256" key="6">
    <source>
        <dbReference type="ARBA" id="ARBA00023014"/>
    </source>
</evidence>
<feature type="binding site" evidence="14">
    <location>
        <position position="234"/>
    </location>
    <ligand>
        <name>[4Fe-4S] cluster</name>
        <dbReference type="ChEBI" id="CHEBI:49883"/>
    </ligand>
</feature>
<comment type="catalytic activity">
    <reaction evidence="13 14">
        <text>[thioredoxin]-disulfide + sulfite + AMP + 2 H(+) = adenosine 5'-phosphosulfate + [thioredoxin]-dithiol</text>
        <dbReference type="Rhea" id="RHEA:21976"/>
        <dbReference type="Rhea" id="RHEA-COMP:10698"/>
        <dbReference type="Rhea" id="RHEA-COMP:10700"/>
        <dbReference type="ChEBI" id="CHEBI:15378"/>
        <dbReference type="ChEBI" id="CHEBI:17359"/>
        <dbReference type="ChEBI" id="CHEBI:29950"/>
        <dbReference type="ChEBI" id="CHEBI:50058"/>
        <dbReference type="ChEBI" id="CHEBI:58243"/>
        <dbReference type="ChEBI" id="CHEBI:456215"/>
        <dbReference type="EC" id="1.8.4.10"/>
    </reaction>
</comment>
<evidence type="ECO:0000256" key="10">
    <source>
        <dbReference type="ARBA" id="ARBA00029514"/>
    </source>
</evidence>
<dbReference type="InterPro" id="IPR002500">
    <property type="entry name" value="PAPS_reduct_dom"/>
</dbReference>
<sequence length="268" mass="29743">MNAVNSSAQSRFHSVETAQENNAVQEQPIAVFRGPHQPATDIAAKVKALETLLTQAANEFDSIALASSLAAEDNVLFDVIARLKLNIRVFSLNTGRLHQQTLDVAPALQAKYGQTVQWFEPQAAAVETYVNTKGADAFYESTALRKECCGIRKVEPLARALKGAQAWITGQRQAQAATRAELPSREFDTDRGIEKFNPLADWTEADVWTYVRQFDVPVNKLHFEGFPSIGCEPCTRAITVGEDIRAGRWWWEDPTSKECGLHNANLKK</sequence>
<evidence type="ECO:0000256" key="2">
    <source>
        <dbReference type="ARBA" id="ARBA00022490"/>
    </source>
</evidence>
<dbReference type="PANTHER" id="PTHR46482:SF9">
    <property type="entry name" value="5'-ADENYLYLSULFATE REDUCTASE 1, CHLOROPLASTIC"/>
    <property type="match status" value="1"/>
</dbReference>
<evidence type="ECO:0000256" key="11">
    <source>
        <dbReference type="ARBA" id="ARBA00030894"/>
    </source>
</evidence>
<proteinExistence type="inferred from homology"/>
<comment type="cofactor">
    <cofactor evidence="14">
        <name>[4Fe-4S] cluster</name>
        <dbReference type="ChEBI" id="CHEBI:49883"/>
    </cofactor>
    <text evidence="14">Binds 1 [4Fe-4S] cluster per subunit.</text>
</comment>
<evidence type="ECO:0000259" key="15">
    <source>
        <dbReference type="Pfam" id="PF01507"/>
    </source>
</evidence>
<dbReference type="CDD" id="cd23945">
    <property type="entry name" value="PAPS_reductase"/>
    <property type="match status" value="1"/>
</dbReference>
<evidence type="ECO:0000313" key="16">
    <source>
        <dbReference type="EMBL" id="MCR2746245.1"/>
    </source>
</evidence>
<evidence type="ECO:0000256" key="12">
    <source>
        <dbReference type="ARBA" id="ARBA00032041"/>
    </source>
</evidence>
<gene>
    <name evidence="14" type="primary">cysH</name>
    <name evidence="16" type="ORF">NSP04_06260</name>
</gene>
<keyword evidence="3 14" id="KW-0479">Metal-binding</keyword>
<keyword evidence="5 14" id="KW-0408">Iron</keyword>
<evidence type="ECO:0000313" key="17">
    <source>
        <dbReference type="Proteomes" id="UP001165267"/>
    </source>
</evidence>
<feature type="binding site" evidence="14">
    <location>
        <position position="149"/>
    </location>
    <ligand>
        <name>[4Fe-4S] cluster</name>
        <dbReference type="ChEBI" id="CHEBI:49883"/>
    </ligand>
</feature>
<reference evidence="16" key="1">
    <citation type="submission" date="2022-07" db="EMBL/GenBank/DDBJ databases">
        <authorList>
            <person name="Xamxidin M."/>
        </authorList>
    </citation>
    <scope>NUCLEOTIDE SEQUENCE</scope>
    <source>
        <strain evidence="16">YS8-69</strain>
    </source>
</reference>
<dbReference type="Proteomes" id="UP001165267">
    <property type="component" value="Unassembled WGS sequence"/>
</dbReference>
<dbReference type="EC" id="1.8.4.10" evidence="9 14"/>
<feature type="active site" description="Nucleophile; cysteine thiosulfonate intermediate" evidence="14">
    <location>
        <position position="259"/>
    </location>
</feature>
<comment type="pathway">
    <text evidence="8 14">Sulfur metabolism; hydrogen sulfide biosynthesis; sulfite from sulfate.</text>
</comment>
<dbReference type="GO" id="GO:0004604">
    <property type="term" value="F:phosphoadenylyl-sulfate reductase (thioredoxin) activity"/>
    <property type="evidence" value="ECO:0007669"/>
    <property type="project" value="UniProtKB-EC"/>
</dbReference>
<evidence type="ECO:0000256" key="3">
    <source>
        <dbReference type="ARBA" id="ARBA00022723"/>
    </source>
</evidence>
<feature type="binding site" evidence="14">
    <location>
        <position position="231"/>
    </location>
    <ligand>
        <name>[4Fe-4S] cluster</name>
        <dbReference type="ChEBI" id="CHEBI:49883"/>
    </ligand>
</feature>
<feature type="domain" description="Phosphoadenosine phosphosulphate reductase" evidence="15">
    <location>
        <begin position="63"/>
        <end position="237"/>
    </location>
</feature>
<keyword evidence="4 14" id="KW-0560">Oxidoreductase</keyword>
<name>A0ABT1XG34_9BURK</name>